<comment type="subcellular location">
    <subcellularLocation>
        <location evidence="1">Membrane</location>
        <topology evidence="1">Multi-pass membrane protein</topology>
    </subcellularLocation>
</comment>
<evidence type="ECO:0000256" key="2">
    <source>
        <dbReference type="ARBA" id="ARBA00022692"/>
    </source>
</evidence>
<feature type="transmembrane region" description="Helical" evidence="6">
    <location>
        <begin position="276"/>
        <end position="294"/>
    </location>
</feature>
<reference evidence="7 8" key="1">
    <citation type="journal article" date="2019" name="Nat. Ecol. Evol.">
        <title>Megaphylogeny resolves global patterns of mushroom evolution.</title>
        <authorList>
            <person name="Varga T."/>
            <person name="Krizsan K."/>
            <person name="Foldi C."/>
            <person name="Dima B."/>
            <person name="Sanchez-Garcia M."/>
            <person name="Sanchez-Ramirez S."/>
            <person name="Szollosi G.J."/>
            <person name="Szarkandi J.G."/>
            <person name="Papp V."/>
            <person name="Albert L."/>
            <person name="Andreopoulos W."/>
            <person name="Angelini C."/>
            <person name="Antonin V."/>
            <person name="Barry K.W."/>
            <person name="Bougher N.L."/>
            <person name="Buchanan P."/>
            <person name="Buyck B."/>
            <person name="Bense V."/>
            <person name="Catcheside P."/>
            <person name="Chovatia M."/>
            <person name="Cooper J."/>
            <person name="Damon W."/>
            <person name="Desjardin D."/>
            <person name="Finy P."/>
            <person name="Geml J."/>
            <person name="Haridas S."/>
            <person name="Hughes K."/>
            <person name="Justo A."/>
            <person name="Karasinski D."/>
            <person name="Kautmanova I."/>
            <person name="Kiss B."/>
            <person name="Kocsube S."/>
            <person name="Kotiranta H."/>
            <person name="LaButti K.M."/>
            <person name="Lechner B.E."/>
            <person name="Liimatainen K."/>
            <person name="Lipzen A."/>
            <person name="Lukacs Z."/>
            <person name="Mihaltcheva S."/>
            <person name="Morgado L.N."/>
            <person name="Niskanen T."/>
            <person name="Noordeloos M.E."/>
            <person name="Ohm R.A."/>
            <person name="Ortiz-Santana B."/>
            <person name="Ovrebo C."/>
            <person name="Racz N."/>
            <person name="Riley R."/>
            <person name="Savchenko A."/>
            <person name="Shiryaev A."/>
            <person name="Soop K."/>
            <person name="Spirin V."/>
            <person name="Szebenyi C."/>
            <person name="Tomsovsky M."/>
            <person name="Tulloss R.E."/>
            <person name="Uehling J."/>
            <person name="Grigoriev I.V."/>
            <person name="Vagvolgyi C."/>
            <person name="Papp T."/>
            <person name="Martin F.M."/>
            <person name="Miettinen O."/>
            <person name="Hibbett D.S."/>
            <person name="Nagy L.G."/>
        </authorList>
    </citation>
    <scope>NUCLEOTIDE SEQUENCE [LARGE SCALE GENOMIC DNA]</scope>
    <source>
        <strain evidence="7 8">CBS 121175</strain>
    </source>
</reference>
<dbReference type="InterPro" id="IPR037185">
    <property type="entry name" value="EmrE-like"/>
</dbReference>
<evidence type="ECO:0000313" key="8">
    <source>
        <dbReference type="Proteomes" id="UP000307440"/>
    </source>
</evidence>
<feature type="region of interest" description="Disordered" evidence="5">
    <location>
        <begin position="322"/>
        <end position="345"/>
    </location>
</feature>
<dbReference type="OrthoDB" id="6428174at2759"/>
<dbReference type="PANTHER" id="PTHR12570">
    <property type="match status" value="1"/>
</dbReference>
<feature type="compositionally biased region" description="Acidic residues" evidence="5">
    <location>
        <begin position="382"/>
        <end position="395"/>
    </location>
</feature>
<dbReference type="SUPFAM" id="SSF103481">
    <property type="entry name" value="Multidrug resistance efflux transporter EmrE"/>
    <property type="match status" value="1"/>
</dbReference>
<dbReference type="EMBL" id="ML210155">
    <property type="protein sequence ID" value="TFK28501.1"/>
    <property type="molecule type" value="Genomic_DNA"/>
</dbReference>
<evidence type="ECO:0000256" key="1">
    <source>
        <dbReference type="ARBA" id="ARBA00004141"/>
    </source>
</evidence>
<feature type="transmembrane region" description="Helical" evidence="6">
    <location>
        <begin position="147"/>
        <end position="165"/>
    </location>
</feature>
<evidence type="ECO:0000256" key="6">
    <source>
        <dbReference type="SAM" id="Phobius"/>
    </source>
</evidence>
<keyword evidence="3 6" id="KW-1133">Transmembrane helix</keyword>
<dbReference type="InterPro" id="IPR008521">
    <property type="entry name" value="Mg_trans_NIPA"/>
</dbReference>
<feature type="compositionally biased region" description="Polar residues" evidence="5">
    <location>
        <begin position="417"/>
        <end position="432"/>
    </location>
</feature>
<organism evidence="7 8">
    <name type="scientific">Coprinopsis marcescibilis</name>
    <name type="common">Agaric fungus</name>
    <name type="synonym">Psathyrella marcescibilis</name>
    <dbReference type="NCBI Taxonomy" id="230819"/>
    <lineage>
        <taxon>Eukaryota</taxon>
        <taxon>Fungi</taxon>
        <taxon>Dikarya</taxon>
        <taxon>Basidiomycota</taxon>
        <taxon>Agaricomycotina</taxon>
        <taxon>Agaricomycetes</taxon>
        <taxon>Agaricomycetidae</taxon>
        <taxon>Agaricales</taxon>
        <taxon>Agaricineae</taxon>
        <taxon>Psathyrellaceae</taxon>
        <taxon>Coprinopsis</taxon>
    </lineage>
</organism>
<feature type="transmembrane region" description="Helical" evidence="6">
    <location>
        <begin position="79"/>
        <end position="100"/>
    </location>
</feature>
<accession>A0A5C3LIU5</accession>
<dbReference type="AlphaFoldDB" id="A0A5C3LIU5"/>
<feature type="transmembrane region" description="Helical" evidence="6">
    <location>
        <begin position="6"/>
        <end position="25"/>
    </location>
</feature>
<protein>
    <submittedName>
        <fullName evidence="7">DUF803-domain-containing protein</fullName>
    </submittedName>
</protein>
<sequence>MVEDKYIGLALSVSGSIAIGSSFIITKKGLNEAGSQTAHGQHASDNLAYFKSPMWWAGMITMVIGELANFAAYTFAPPILVTPLGALTVIVGAVLASFLLNEQLGPLGRIGCALCLLGSLIIVLHAPEDRPVETVDDILNYALQPGFLLYCFIVLVVCIVTIFIIAPKHGRTSPIPYLTVCSLVGSVSVMAIKAFGIAVKLTASGNNQFKHPSTYFFGIAVPLCILIQMNYFNKALDLFSTNVVNPIYYVGFSTATLVASLILFQGLYNTDTSTGVSLLTGFAVTFLGVHILNLSRAPEPEHPHHSALEGGLMNPRLSLQGRPSLDGWTDANPTGARSGHGRRGSLYRSQGQALFNAFDEHELVNPRAANGDVVGLRRLREEDEEEDSDDDVALDYDERSHLRGTTGKQQQPTPPQISRNNSGSRSPHNPSLTDVRIPGR</sequence>
<dbReference type="STRING" id="230819.A0A5C3LIU5"/>
<dbReference type="Pfam" id="PF05653">
    <property type="entry name" value="Mg_trans_NIPA"/>
    <property type="match status" value="1"/>
</dbReference>
<proteinExistence type="predicted"/>
<dbReference type="PANTHER" id="PTHR12570:SF85">
    <property type="entry name" value="DUF803 DOMAIN MEMBRANE PROTEIN (AFU_ORTHOLOGUE AFUA_1G15880)"/>
    <property type="match status" value="1"/>
</dbReference>
<feature type="transmembrane region" description="Helical" evidence="6">
    <location>
        <begin position="177"/>
        <end position="201"/>
    </location>
</feature>
<keyword evidence="2 6" id="KW-0812">Transmembrane</keyword>
<dbReference type="Proteomes" id="UP000307440">
    <property type="component" value="Unassembled WGS sequence"/>
</dbReference>
<feature type="region of interest" description="Disordered" evidence="5">
    <location>
        <begin position="379"/>
        <end position="440"/>
    </location>
</feature>
<evidence type="ECO:0000256" key="3">
    <source>
        <dbReference type="ARBA" id="ARBA00022989"/>
    </source>
</evidence>
<evidence type="ECO:0000256" key="5">
    <source>
        <dbReference type="SAM" id="MobiDB-lite"/>
    </source>
</evidence>
<feature type="transmembrane region" description="Helical" evidence="6">
    <location>
        <begin position="243"/>
        <end position="264"/>
    </location>
</feature>
<keyword evidence="8" id="KW-1185">Reference proteome</keyword>
<evidence type="ECO:0000256" key="4">
    <source>
        <dbReference type="ARBA" id="ARBA00023136"/>
    </source>
</evidence>
<evidence type="ECO:0000313" key="7">
    <source>
        <dbReference type="EMBL" id="TFK28501.1"/>
    </source>
</evidence>
<feature type="transmembrane region" description="Helical" evidence="6">
    <location>
        <begin position="213"/>
        <end position="231"/>
    </location>
</feature>
<dbReference type="GO" id="GO:0016020">
    <property type="term" value="C:membrane"/>
    <property type="evidence" value="ECO:0007669"/>
    <property type="project" value="UniProtKB-SubCell"/>
</dbReference>
<keyword evidence="4 6" id="KW-0472">Membrane</keyword>
<name>A0A5C3LIU5_COPMA</name>
<gene>
    <name evidence="7" type="ORF">FA15DRAFT_665199</name>
</gene>
<feature type="transmembrane region" description="Helical" evidence="6">
    <location>
        <begin position="107"/>
        <end position="127"/>
    </location>
</feature>
<dbReference type="GO" id="GO:0015095">
    <property type="term" value="F:magnesium ion transmembrane transporter activity"/>
    <property type="evidence" value="ECO:0007669"/>
    <property type="project" value="InterPro"/>
</dbReference>